<reference evidence="5" key="1">
    <citation type="journal article" date="2014" name="Int. J. Syst. Evol. Microbiol.">
        <title>Complete genome of a new Firmicutes species belonging to the dominant human colonic microbiota ('Ruminococcus bicirculans') reveals two chromosomes and a selective capacity to utilize plant glucans.</title>
        <authorList>
            <consortium name="NISC Comparative Sequencing Program"/>
            <person name="Wegmann U."/>
            <person name="Louis P."/>
            <person name="Goesmann A."/>
            <person name="Henrissat B."/>
            <person name="Duncan S.H."/>
            <person name="Flint H.J."/>
        </authorList>
    </citation>
    <scope>NUCLEOTIDE SEQUENCE</scope>
    <source>
        <strain evidence="5">CECT 7184</strain>
    </source>
</reference>
<feature type="signal peptide" evidence="2">
    <location>
        <begin position="1"/>
        <end position="20"/>
    </location>
</feature>
<evidence type="ECO:0000313" key="6">
    <source>
        <dbReference type="Proteomes" id="UP001242368"/>
    </source>
</evidence>
<dbReference type="EMBL" id="JAUFQU010000027">
    <property type="protein sequence ID" value="MDN3709273.1"/>
    <property type="molecule type" value="Genomic_DNA"/>
</dbReference>
<protein>
    <submittedName>
        <fullName evidence="5">T9SS type A sorting domain-containing protein</fullName>
    </submittedName>
</protein>
<reference evidence="6" key="2">
    <citation type="journal article" date="2019" name="Int. J. Syst. Evol. Microbiol.">
        <title>The Global Catalogue of Microorganisms (GCM) 10K type strain sequencing project: providing services to taxonomists for standard genome sequencing and annotation.</title>
        <authorList>
            <consortium name="The Broad Institute Genomics Platform"/>
            <consortium name="The Broad Institute Genome Sequencing Center for Infectious Disease"/>
            <person name="Wu L."/>
            <person name="Ma J."/>
        </authorList>
    </citation>
    <scope>NUCLEOTIDE SEQUENCE [LARGE SCALE GENOMIC DNA]</scope>
    <source>
        <strain evidence="6">CECT 7184</strain>
    </source>
</reference>
<comment type="caution">
    <text evidence="5">The sequence shown here is derived from an EMBL/GenBank/DDBJ whole genome shotgun (WGS) entry which is preliminary data.</text>
</comment>
<sequence>MKKSLLTIAGALSIMFSANAQTQVEGQVTMGAGYANNVFYNLADQDDTTIASNTWDIAFYRVSSLDKGIRINDGGKLSVFEASNNIADWSTISVTNEANWTQLYNSDAAWNEGAFDRGSAAFGWGNYNSTTHAVTGTVIFVVKKPGATGSPAQYTKVKIDQYAGGTYTFTYAKWDGTAWGADVTKTVANTSNTGKTFNYFSFTTEDLVDFEPVATEWDFLFTQYTTDYPNPGQPGTTIPYVVTGVLQSPNVKIAKTTDATANVEDLSANISVVGYDWKTFTGGSYTINTNTNYFVKRNNSDVVYKVNFTQFAGSSTGIVKFNIDNTATLSVEEVAPGVSFDVYPNPSTDKIINVVYDIQTANSAQNTIAIYSLSGAVVYKAQANTQNGFYSQTLDLSHLSSGMYMLEFKSGDKSEMKKIILK</sequence>
<dbReference type="NCBIfam" id="TIGR04183">
    <property type="entry name" value="Por_Secre_tail"/>
    <property type="match status" value="1"/>
</dbReference>
<evidence type="ECO:0000313" key="5">
    <source>
        <dbReference type="EMBL" id="MDN3709273.1"/>
    </source>
</evidence>
<evidence type="ECO:0000259" key="3">
    <source>
        <dbReference type="Pfam" id="PF18962"/>
    </source>
</evidence>
<organism evidence="5 6">
    <name type="scientific">Paenimyroides ceti</name>
    <dbReference type="NCBI Taxonomy" id="395087"/>
    <lineage>
        <taxon>Bacteria</taxon>
        <taxon>Pseudomonadati</taxon>
        <taxon>Bacteroidota</taxon>
        <taxon>Flavobacteriia</taxon>
        <taxon>Flavobacteriales</taxon>
        <taxon>Flavobacteriaceae</taxon>
        <taxon>Paenimyroides</taxon>
    </lineage>
</organism>
<accession>A0ABT8CXJ6</accession>
<name>A0ABT8CXJ6_9FLAO</name>
<dbReference type="InterPro" id="IPR026444">
    <property type="entry name" value="Secre_tail"/>
</dbReference>
<keyword evidence="6" id="KW-1185">Reference proteome</keyword>
<dbReference type="Proteomes" id="UP001242368">
    <property type="component" value="Unassembled WGS sequence"/>
</dbReference>
<dbReference type="Pfam" id="PF18962">
    <property type="entry name" value="Por_Secre_tail"/>
    <property type="match status" value="1"/>
</dbReference>
<evidence type="ECO:0000256" key="2">
    <source>
        <dbReference type="SAM" id="SignalP"/>
    </source>
</evidence>
<keyword evidence="1 2" id="KW-0732">Signal</keyword>
<gene>
    <name evidence="4" type="ORF">QW060_02450</name>
    <name evidence="5" type="ORF">QW060_19830</name>
</gene>
<dbReference type="EMBL" id="JAUFQU010000001">
    <property type="protein sequence ID" value="MDN3705987.1"/>
    <property type="molecule type" value="Genomic_DNA"/>
</dbReference>
<proteinExistence type="predicted"/>
<feature type="chain" id="PRO_5045032516" evidence="2">
    <location>
        <begin position="21"/>
        <end position="422"/>
    </location>
</feature>
<reference evidence="5" key="3">
    <citation type="submission" date="2023-06" db="EMBL/GenBank/DDBJ databases">
        <authorList>
            <person name="Lucena T."/>
            <person name="Sun Q."/>
        </authorList>
    </citation>
    <scope>NUCLEOTIDE SEQUENCE</scope>
    <source>
        <strain evidence="5">CECT 7184</strain>
    </source>
</reference>
<evidence type="ECO:0000313" key="4">
    <source>
        <dbReference type="EMBL" id="MDN3705987.1"/>
    </source>
</evidence>
<evidence type="ECO:0000256" key="1">
    <source>
        <dbReference type="ARBA" id="ARBA00022729"/>
    </source>
</evidence>
<feature type="domain" description="Secretion system C-terminal sorting" evidence="3">
    <location>
        <begin position="342"/>
        <end position="420"/>
    </location>
</feature>
<dbReference type="RefSeq" id="WP_290362127.1">
    <property type="nucleotide sequence ID" value="NZ_JAUFQU010000001.1"/>
</dbReference>